<organism evidence="1">
    <name type="scientific">Sesamum radiatum</name>
    <name type="common">Black benniseed</name>
    <dbReference type="NCBI Taxonomy" id="300843"/>
    <lineage>
        <taxon>Eukaryota</taxon>
        <taxon>Viridiplantae</taxon>
        <taxon>Streptophyta</taxon>
        <taxon>Embryophyta</taxon>
        <taxon>Tracheophyta</taxon>
        <taxon>Spermatophyta</taxon>
        <taxon>Magnoliopsida</taxon>
        <taxon>eudicotyledons</taxon>
        <taxon>Gunneridae</taxon>
        <taxon>Pentapetalae</taxon>
        <taxon>asterids</taxon>
        <taxon>lamiids</taxon>
        <taxon>Lamiales</taxon>
        <taxon>Pedaliaceae</taxon>
        <taxon>Sesamum</taxon>
    </lineage>
</organism>
<name>A0AAW2S1T3_SESRA</name>
<gene>
    <name evidence="1" type="ORF">Sradi_3000500</name>
</gene>
<dbReference type="PANTHER" id="PTHR11439:SF470">
    <property type="entry name" value="CYSTEINE-RICH RLK (RECEPTOR-LIKE PROTEIN KINASE) 8"/>
    <property type="match status" value="1"/>
</dbReference>
<evidence type="ECO:0000313" key="1">
    <source>
        <dbReference type="EMBL" id="KAL0386062.1"/>
    </source>
</evidence>
<sequence>MLIGYLHSSSHGPLYLFVAYAVKIGPPIIDTTSHAAKQLSQFMQCPCKQHWDVAHHLLRYLKGTSKKGLFFPTGAPSALTAYCDADWAFLH</sequence>
<dbReference type="EMBL" id="JACGWJ010000012">
    <property type="protein sequence ID" value="KAL0386062.1"/>
    <property type="molecule type" value="Genomic_DNA"/>
</dbReference>
<comment type="caution">
    <text evidence="1">The sequence shown here is derived from an EMBL/GenBank/DDBJ whole genome shotgun (WGS) entry which is preliminary data.</text>
</comment>
<dbReference type="AlphaFoldDB" id="A0AAW2S1T3"/>
<reference evidence="1" key="2">
    <citation type="journal article" date="2024" name="Plant">
        <title>Genomic evolution and insights into agronomic trait innovations of Sesamum species.</title>
        <authorList>
            <person name="Miao H."/>
            <person name="Wang L."/>
            <person name="Qu L."/>
            <person name="Liu H."/>
            <person name="Sun Y."/>
            <person name="Le M."/>
            <person name="Wang Q."/>
            <person name="Wei S."/>
            <person name="Zheng Y."/>
            <person name="Lin W."/>
            <person name="Duan Y."/>
            <person name="Cao H."/>
            <person name="Xiong S."/>
            <person name="Wang X."/>
            <person name="Wei L."/>
            <person name="Li C."/>
            <person name="Ma Q."/>
            <person name="Ju M."/>
            <person name="Zhao R."/>
            <person name="Li G."/>
            <person name="Mu C."/>
            <person name="Tian Q."/>
            <person name="Mei H."/>
            <person name="Zhang T."/>
            <person name="Gao T."/>
            <person name="Zhang H."/>
        </authorList>
    </citation>
    <scope>NUCLEOTIDE SEQUENCE</scope>
    <source>
        <strain evidence="1">G02</strain>
    </source>
</reference>
<protein>
    <submittedName>
        <fullName evidence="1">Uncharacterized protein</fullName>
    </submittedName>
</protein>
<proteinExistence type="predicted"/>
<reference evidence="1" key="1">
    <citation type="submission" date="2020-06" db="EMBL/GenBank/DDBJ databases">
        <authorList>
            <person name="Li T."/>
            <person name="Hu X."/>
            <person name="Zhang T."/>
            <person name="Song X."/>
            <person name="Zhang H."/>
            <person name="Dai N."/>
            <person name="Sheng W."/>
            <person name="Hou X."/>
            <person name="Wei L."/>
        </authorList>
    </citation>
    <scope>NUCLEOTIDE SEQUENCE</scope>
    <source>
        <strain evidence="1">G02</strain>
        <tissue evidence="1">Leaf</tissue>
    </source>
</reference>
<dbReference type="PANTHER" id="PTHR11439">
    <property type="entry name" value="GAG-POL-RELATED RETROTRANSPOSON"/>
    <property type="match status" value="1"/>
</dbReference>
<accession>A0AAW2S1T3</accession>